<comment type="subcellular location">
    <subcellularLocation>
        <location evidence="1 7">Cell membrane</location>
        <topology evidence="1 7">Multi-pass membrane protein</topology>
    </subcellularLocation>
</comment>
<dbReference type="InterPro" id="IPR002771">
    <property type="entry name" value="Multi_antbiot-R_MarC"/>
</dbReference>
<keyword evidence="9" id="KW-1185">Reference proteome</keyword>
<feature type="transmembrane region" description="Helical" evidence="7">
    <location>
        <begin position="80"/>
        <end position="102"/>
    </location>
</feature>
<evidence type="ECO:0000256" key="1">
    <source>
        <dbReference type="ARBA" id="ARBA00004651"/>
    </source>
</evidence>
<comment type="similarity">
    <text evidence="2 7">Belongs to the UPF0056 (MarC) family.</text>
</comment>
<proteinExistence type="inferred from homology"/>
<keyword evidence="6 7" id="KW-0472">Membrane</keyword>
<dbReference type="GeneID" id="4782836"/>
<evidence type="ECO:0000256" key="5">
    <source>
        <dbReference type="ARBA" id="ARBA00022989"/>
    </source>
</evidence>
<keyword evidence="5 7" id="KW-1133">Transmembrane helix</keyword>
<organism evidence="8 9">
    <name type="scientific">Hyperthermus butylicus (strain DSM 5456 / JCM 9403 / PLM1-5)</name>
    <dbReference type="NCBI Taxonomy" id="415426"/>
    <lineage>
        <taxon>Archaea</taxon>
        <taxon>Thermoproteota</taxon>
        <taxon>Thermoprotei</taxon>
        <taxon>Desulfurococcales</taxon>
        <taxon>Pyrodictiaceae</taxon>
        <taxon>Hyperthermus</taxon>
    </lineage>
</organism>
<feature type="transmembrane region" description="Helical" evidence="7">
    <location>
        <begin position="114"/>
        <end position="136"/>
    </location>
</feature>
<dbReference type="RefSeq" id="WP_011822417.1">
    <property type="nucleotide sequence ID" value="NC_008818.1"/>
</dbReference>
<dbReference type="GO" id="GO:0005886">
    <property type="term" value="C:plasma membrane"/>
    <property type="evidence" value="ECO:0007669"/>
    <property type="project" value="UniProtKB-SubCell"/>
</dbReference>
<name>A2BM88_HYPBU</name>
<dbReference type="STRING" id="415426.Hbut_1267"/>
<keyword evidence="4 7" id="KW-0812">Transmembrane</keyword>
<dbReference type="AlphaFoldDB" id="A2BM88"/>
<dbReference type="Proteomes" id="UP000002593">
    <property type="component" value="Chromosome"/>
</dbReference>
<evidence type="ECO:0000313" key="8">
    <source>
        <dbReference type="EMBL" id="ABM81099.1"/>
    </source>
</evidence>
<evidence type="ECO:0000256" key="2">
    <source>
        <dbReference type="ARBA" id="ARBA00009784"/>
    </source>
</evidence>
<evidence type="ECO:0000256" key="4">
    <source>
        <dbReference type="ARBA" id="ARBA00022692"/>
    </source>
</evidence>
<dbReference type="PANTHER" id="PTHR33508">
    <property type="entry name" value="UPF0056 MEMBRANE PROTEIN YHCE"/>
    <property type="match status" value="1"/>
</dbReference>
<dbReference type="HOGENOM" id="CLU_079909_1_0_2"/>
<evidence type="ECO:0000256" key="3">
    <source>
        <dbReference type="ARBA" id="ARBA00022475"/>
    </source>
</evidence>
<sequence>MQPSGGANTETLVQSIVLLFIAIDPIGNAPLFYSLTARLDARLRVRIVKQSCIVATSILFVFALTGNTALSYFGLTLADFRIAGGIVLLIYGIAGILGWTEAEMIRHPEEVESIAIVPLATPLLAGPAAIATVLYVRAVHGLTYALASVTVNTAITFLMLYHSQKLMNLLGKNGAIALSKIMAMLLAAIAVAMIRTGIQDILATT</sequence>
<feature type="transmembrane region" description="Helical" evidence="7">
    <location>
        <begin position="142"/>
        <end position="161"/>
    </location>
</feature>
<protein>
    <recommendedName>
        <fullName evidence="7">UPF0056 membrane protein</fullName>
    </recommendedName>
</protein>
<dbReference type="eggNOG" id="arCOG01997">
    <property type="taxonomic scope" value="Archaea"/>
</dbReference>
<reference evidence="8 9" key="1">
    <citation type="journal article" date="2007" name="Archaea">
        <title>The genome of Hyperthermus butylicus: a sulfur-reducing, peptide fermenting, neutrophilic Crenarchaeote growing up to 108 degrees C.</title>
        <authorList>
            <person name="Brugger K."/>
            <person name="Chen L."/>
            <person name="Stark M."/>
            <person name="Zibat A."/>
            <person name="Redder P."/>
            <person name="Ruepp A."/>
            <person name="Awayez M."/>
            <person name="She Q."/>
            <person name="Garrett R.A."/>
            <person name="Klenk H.P."/>
        </authorList>
    </citation>
    <scope>NUCLEOTIDE SEQUENCE [LARGE SCALE GENOMIC DNA]</scope>
    <source>
        <strain evidence="9">DSM 5456 / JCM 9403 / PLM1-5</strain>
    </source>
</reference>
<dbReference type="EMBL" id="CP000493">
    <property type="protein sequence ID" value="ABM81099.1"/>
    <property type="molecule type" value="Genomic_DNA"/>
</dbReference>
<evidence type="ECO:0000256" key="7">
    <source>
        <dbReference type="RuleBase" id="RU362048"/>
    </source>
</evidence>
<dbReference type="KEGG" id="hbu:Hbut_1267"/>
<evidence type="ECO:0000313" key="9">
    <source>
        <dbReference type="Proteomes" id="UP000002593"/>
    </source>
</evidence>
<accession>A2BM88</accession>
<feature type="transmembrane region" description="Helical" evidence="7">
    <location>
        <begin position="12"/>
        <end position="33"/>
    </location>
</feature>
<dbReference type="OrthoDB" id="10856at2157"/>
<dbReference type="PANTHER" id="PTHR33508:SF1">
    <property type="entry name" value="UPF0056 MEMBRANE PROTEIN YHCE"/>
    <property type="match status" value="1"/>
</dbReference>
<feature type="transmembrane region" description="Helical" evidence="7">
    <location>
        <begin position="173"/>
        <end position="194"/>
    </location>
</feature>
<keyword evidence="3" id="KW-1003">Cell membrane</keyword>
<dbReference type="EnsemblBacteria" id="ABM81099">
    <property type="protein sequence ID" value="ABM81099"/>
    <property type="gene ID" value="Hbut_1267"/>
</dbReference>
<feature type="transmembrane region" description="Helical" evidence="7">
    <location>
        <begin position="53"/>
        <end position="74"/>
    </location>
</feature>
<dbReference type="Pfam" id="PF01914">
    <property type="entry name" value="MarC"/>
    <property type="match status" value="1"/>
</dbReference>
<evidence type="ECO:0000256" key="6">
    <source>
        <dbReference type="ARBA" id="ARBA00023136"/>
    </source>
</evidence>
<dbReference type="NCBIfam" id="TIGR00427">
    <property type="entry name" value="NAAT family transporter"/>
    <property type="match status" value="1"/>
</dbReference>
<gene>
    <name evidence="8" type="ordered locus">Hbut_1267</name>
</gene>